<reference evidence="5 6" key="1">
    <citation type="submission" date="2019-01" db="EMBL/GenBank/DDBJ databases">
        <authorList>
            <person name="Chen W.-M."/>
        </authorList>
    </citation>
    <scope>NUCLEOTIDE SEQUENCE [LARGE SCALE GENOMIC DNA]</scope>
    <source>
        <strain evidence="5 6">CCP-6</strain>
    </source>
</reference>
<organism evidence="5 6">
    <name type="scientific">Rhodovarius crocodyli</name>
    <dbReference type="NCBI Taxonomy" id="1979269"/>
    <lineage>
        <taxon>Bacteria</taxon>
        <taxon>Pseudomonadati</taxon>
        <taxon>Pseudomonadota</taxon>
        <taxon>Alphaproteobacteria</taxon>
        <taxon>Acetobacterales</taxon>
        <taxon>Roseomonadaceae</taxon>
        <taxon>Rhodovarius</taxon>
    </lineage>
</organism>
<evidence type="ECO:0000259" key="4">
    <source>
        <dbReference type="PROSITE" id="PS51898"/>
    </source>
</evidence>
<keyword evidence="6" id="KW-1185">Reference proteome</keyword>
<dbReference type="Pfam" id="PF00589">
    <property type="entry name" value="Phage_integrase"/>
    <property type="match status" value="1"/>
</dbReference>
<evidence type="ECO:0000256" key="1">
    <source>
        <dbReference type="ARBA" id="ARBA00022908"/>
    </source>
</evidence>
<dbReference type="PANTHER" id="PTHR30349:SF64">
    <property type="entry name" value="PROPHAGE INTEGRASE INTD-RELATED"/>
    <property type="match status" value="1"/>
</dbReference>
<accession>A0A437M3R0</accession>
<dbReference type="GO" id="GO:0006310">
    <property type="term" value="P:DNA recombination"/>
    <property type="evidence" value="ECO:0007669"/>
    <property type="project" value="UniProtKB-KW"/>
</dbReference>
<dbReference type="CDD" id="cd00796">
    <property type="entry name" value="INT_Rci_Hp1_C"/>
    <property type="match status" value="1"/>
</dbReference>
<keyword evidence="1" id="KW-0229">DNA integration</keyword>
<protein>
    <submittedName>
        <fullName evidence="5">Site-specific integrase</fullName>
    </submittedName>
</protein>
<dbReference type="InterPro" id="IPR013762">
    <property type="entry name" value="Integrase-like_cat_sf"/>
</dbReference>
<dbReference type="GO" id="GO:0015074">
    <property type="term" value="P:DNA integration"/>
    <property type="evidence" value="ECO:0007669"/>
    <property type="project" value="UniProtKB-KW"/>
</dbReference>
<feature type="region of interest" description="Disordered" evidence="3">
    <location>
        <begin position="1"/>
        <end position="31"/>
    </location>
</feature>
<dbReference type="Gene3D" id="1.10.443.10">
    <property type="entry name" value="Intergrase catalytic core"/>
    <property type="match status" value="1"/>
</dbReference>
<dbReference type="EMBL" id="SACL01000007">
    <property type="protein sequence ID" value="RVT92347.1"/>
    <property type="molecule type" value="Genomic_DNA"/>
</dbReference>
<gene>
    <name evidence="5" type="ORF">EOD42_19255</name>
</gene>
<feature type="domain" description="Tyr recombinase" evidence="4">
    <location>
        <begin position="175"/>
        <end position="345"/>
    </location>
</feature>
<evidence type="ECO:0000313" key="6">
    <source>
        <dbReference type="Proteomes" id="UP000282957"/>
    </source>
</evidence>
<dbReference type="Proteomes" id="UP000282957">
    <property type="component" value="Unassembled WGS sequence"/>
</dbReference>
<keyword evidence="2" id="KW-0233">DNA recombination</keyword>
<evidence type="ECO:0000256" key="3">
    <source>
        <dbReference type="SAM" id="MobiDB-lite"/>
    </source>
</evidence>
<dbReference type="InterPro" id="IPR050090">
    <property type="entry name" value="Tyrosine_recombinase_XerCD"/>
</dbReference>
<name>A0A437M3R0_9PROT</name>
<dbReference type="InterPro" id="IPR011010">
    <property type="entry name" value="DNA_brk_join_enz"/>
</dbReference>
<proteinExistence type="predicted"/>
<dbReference type="SUPFAM" id="SSF56349">
    <property type="entry name" value="DNA breaking-rejoining enzymes"/>
    <property type="match status" value="1"/>
</dbReference>
<dbReference type="InterPro" id="IPR002104">
    <property type="entry name" value="Integrase_catalytic"/>
</dbReference>
<dbReference type="AlphaFoldDB" id="A0A437M3R0"/>
<evidence type="ECO:0000256" key="2">
    <source>
        <dbReference type="ARBA" id="ARBA00023172"/>
    </source>
</evidence>
<dbReference type="PANTHER" id="PTHR30349">
    <property type="entry name" value="PHAGE INTEGRASE-RELATED"/>
    <property type="match status" value="1"/>
</dbReference>
<evidence type="ECO:0000313" key="5">
    <source>
        <dbReference type="EMBL" id="RVT92347.1"/>
    </source>
</evidence>
<feature type="compositionally biased region" description="Basic residues" evidence="3">
    <location>
        <begin position="17"/>
        <end position="31"/>
    </location>
</feature>
<comment type="caution">
    <text evidence="5">The sequence shown here is derived from an EMBL/GenBank/DDBJ whole genome shotgun (WGS) entry which is preliminary data.</text>
</comment>
<sequence length="350" mass="39493">MHARSCPRPLQAGRSPPLHHRPRAVPHPRRCRHGLRTPMRIKLYRGWWYAVWREGGTTKRLALRTQDRDEAARALEDHKRLIAMPTTTVAGIMEAYMAAQPNERATWAWARMQTRFGHLRPDQITKANTKEYAEARKAQGVGAGTIHTELTYLRAALKWNGADGWLIEMPSKPPPKDLHLTREQFTRLLSHAKTPHVRLFLILAITTAARMGAILDLTWDRVNFEGGFIRLALGPTTKKGRATVPINESARIALEAAMAIRTCDSVIEFGGKPVKKIRKAFERVAVAAELPWVTPHVLRHTSAVWMAENGVALQEIGQYLGHTDYQTTYRVYARFTPGYLKKAAGALEVL</sequence>
<dbReference type="GO" id="GO:0003677">
    <property type="term" value="F:DNA binding"/>
    <property type="evidence" value="ECO:0007669"/>
    <property type="project" value="InterPro"/>
</dbReference>
<dbReference type="OrthoDB" id="9808346at2"/>
<dbReference type="PROSITE" id="PS51898">
    <property type="entry name" value="TYR_RECOMBINASE"/>
    <property type="match status" value="1"/>
</dbReference>